<dbReference type="Proteomes" id="UP000529310">
    <property type="component" value="Unassembled WGS sequence"/>
</dbReference>
<dbReference type="Gene3D" id="1.10.10.60">
    <property type="entry name" value="Homeodomain-like"/>
    <property type="match status" value="1"/>
</dbReference>
<evidence type="ECO:0000256" key="2">
    <source>
        <dbReference type="ARBA" id="ARBA00023125"/>
    </source>
</evidence>
<protein>
    <submittedName>
        <fullName evidence="6">AcrR family transcriptional regulator</fullName>
    </submittedName>
</protein>
<proteinExistence type="predicted"/>
<reference evidence="6 7" key="1">
    <citation type="submission" date="2020-08" db="EMBL/GenBank/DDBJ databases">
        <title>Sequencing the genomes of 1000 actinobacteria strains.</title>
        <authorList>
            <person name="Klenk H.-P."/>
        </authorList>
    </citation>
    <scope>NUCLEOTIDE SEQUENCE [LARGE SCALE GENOMIC DNA]</scope>
    <source>
        <strain evidence="6 7">DSM 27099</strain>
    </source>
</reference>
<comment type="caution">
    <text evidence="6">The sequence shown here is derived from an EMBL/GenBank/DDBJ whole genome shotgun (WGS) entry which is preliminary data.</text>
</comment>
<evidence type="ECO:0000259" key="5">
    <source>
        <dbReference type="PROSITE" id="PS50977"/>
    </source>
</evidence>
<sequence length="206" mass="22488">MTEANVTPKRGRGRPAHAEPEAIALIALRMFEERGVADVTMDEIAVVAGVSRRTLFRLFPSKASLVWAGATEADARFEVAYNKLDAGEGDVLSRIRAAYSASIAPLHETADITRLRLRLISDNPLVYAWGADLRAMTRSHLANHIAEAFSQPAGSVRVLAFVAAIEGATYAALAWWAHNGENLKLDDVIDEALTTFKSTFLESQHE</sequence>
<dbReference type="PROSITE" id="PS50977">
    <property type="entry name" value="HTH_TETR_2"/>
    <property type="match status" value="1"/>
</dbReference>
<dbReference type="AlphaFoldDB" id="A0A7W4YN45"/>
<dbReference type="InterPro" id="IPR009057">
    <property type="entry name" value="Homeodomain-like_sf"/>
</dbReference>
<feature type="domain" description="HTH tetR-type" evidence="5">
    <location>
        <begin position="17"/>
        <end position="77"/>
    </location>
</feature>
<organism evidence="6 7">
    <name type="scientific">Microbacterium endophyticum</name>
    <dbReference type="NCBI Taxonomy" id="1526412"/>
    <lineage>
        <taxon>Bacteria</taxon>
        <taxon>Bacillati</taxon>
        <taxon>Actinomycetota</taxon>
        <taxon>Actinomycetes</taxon>
        <taxon>Micrococcales</taxon>
        <taxon>Microbacteriaceae</taxon>
        <taxon>Microbacterium</taxon>
    </lineage>
</organism>
<evidence type="ECO:0000313" key="7">
    <source>
        <dbReference type="Proteomes" id="UP000529310"/>
    </source>
</evidence>
<dbReference type="GO" id="GO:0003700">
    <property type="term" value="F:DNA-binding transcription factor activity"/>
    <property type="evidence" value="ECO:0007669"/>
    <property type="project" value="TreeGrafter"/>
</dbReference>
<dbReference type="InterPro" id="IPR041347">
    <property type="entry name" value="MftR_C"/>
</dbReference>
<dbReference type="InterPro" id="IPR001647">
    <property type="entry name" value="HTH_TetR"/>
</dbReference>
<name>A0A7W4YN45_9MICO</name>
<dbReference type="EMBL" id="JACHWQ010000002">
    <property type="protein sequence ID" value="MBB2975326.1"/>
    <property type="molecule type" value="Genomic_DNA"/>
</dbReference>
<dbReference type="PANTHER" id="PTHR30055">
    <property type="entry name" value="HTH-TYPE TRANSCRIPTIONAL REGULATOR RUTR"/>
    <property type="match status" value="1"/>
</dbReference>
<keyword evidence="3" id="KW-0804">Transcription</keyword>
<dbReference type="SUPFAM" id="SSF46689">
    <property type="entry name" value="Homeodomain-like"/>
    <property type="match status" value="1"/>
</dbReference>
<dbReference type="GO" id="GO:0000976">
    <property type="term" value="F:transcription cis-regulatory region binding"/>
    <property type="evidence" value="ECO:0007669"/>
    <property type="project" value="TreeGrafter"/>
</dbReference>
<dbReference type="PANTHER" id="PTHR30055:SF234">
    <property type="entry name" value="HTH-TYPE TRANSCRIPTIONAL REGULATOR BETI"/>
    <property type="match status" value="1"/>
</dbReference>
<dbReference type="Gene3D" id="1.10.357.10">
    <property type="entry name" value="Tetracycline Repressor, domain 2"/>
    <property type="match status" value="1"/>
</dbReference>
<dbReference type="Pfam" id="PF17754">
    <property type="entry name" value="TetR_C_14"/>
    <property type="match status" value="1"/>
</dbReference>
<keyword evidence="7" id="KW-1185">Reference proteome</keyword>
<gene>
    <name evidence="6" type="ORF">FHX49_000892</name>
</gene>
<evidence type="ECO:0000256" key="3">
    <source>
        <dbReference type="ARBA" id="ARBA00023163"/>
    </source>
</evidence>
<evidence type="ECO:0000313" key="6">
    <source>
        <dbReference type="EMBL" id="MBB2975326.1"/>
    </source>
</evidence>
<evidence type="ECO:0000256" key="4">
    <source>
        <dbReference type="PROSITE-ProRule" id="PRU00335"/>
    </source>
</evidence>
<dbReference type="InterPro" id="IPR050109">
    <property type="entry name" value="HTH-type_TetR-like_transc_reg"/>
</dbReference>
<dbReference type="Pfam" id="PF00440">
    <property type="entry name" value="TetR_N"/>
    <property type="match status" value="1"/>
</dbReference>
<dbReference type="PRINTS" id="PR00455">
    <property type="entry name" value="HTHTETR"/>
</dbReference>
<keyword evidence="1" id="KW-0805">Transcription regulation</keyword>
<dbReference type="RefSeq" id="WP_165139985.1">
    <property type="nucleotide sequence ID" value="NZ_CP049255.1"/>
</dbReference>
<feature type="DNA-binding region" description="H-T-H motif" evidence="4">
    <location>
        <begin position="40"/>
        <end position="59"/>
    </location>
</feature>
<keyword evidence="2 4" id="KW-0238">DNA-binding</keyword>
<accession>A0A7W4YN45</accession>
<evidence type="ECO:0000256" key="1">
    <source>
        <dbReference type="ARBA" id="ARBA00023015"/>
    </source>
</evidence>